<dbReference type="NCBIfam" id="TIGR01069">
    <property type="entry name" value="mutS2"/>
    <property type="match status" value="1"/>
</dbReference>
<proteinExistence type="predicted"/>
<evidence type="ECO:0000256" key="3">
    <source>
        <dbReference type="ARBA" id="ARBA00023125"/>
    </source>
</evidence>
<dbReference type="PANTHER" id="PTHR48466:SF2">
    <property type="entry name" value="OS10G0509000 PROTEIN"/>
    <property type="match status" value="1"/>
</dbReference>
<dbReference type="InterPro" id="IPR045076">
    <property type="entry name" value="MutS"/>
</dbReference>
<feature type="compositionally biased region" description="Basic and acidic residues" evidence="4">
    <location>
        <begin position="584"/>
        <end position="606"/>
    </location>
</feature>
<dbReference type="RefSeq" id="WP_127198945.1">
    <property type="nucleotide sequence ID" value="NZ_RZNX01000003.1"/>
</dbReference>
<gene>
    <name evidence="6" type="ORF">EJP77_09180</name>
</gene>
<evidence type="ECO:0000313" key="6">
    <source>
        <dbReference type="EMBL" id="RUT31564.1"/>
    </source>
</evidence>
<keyword evidence="2" id="KW-0067">ATP-binding</keyword>
<organism evidence="6 7">
    <name type="scientific">Paenibacillus zeisoli</name>
    <dbReference type="NCBI Taxonomy" id="2496267"/>
    <lineage>
        <taxon>Bacteria</taxon>
        <taxon>Bacillati</taxon>
        <taxon>Bacillota</taxon>
        <taxon>Bacilli</taxon>
        <taxon>Bacillales</taxon>
        <taxon>Paenibacillaceae</taxon>
        <taxon>Paenibacillus</taxon>
    </lineage>
</organism>
<dbReference type="Proteomes" id="UP000272464">
    <property type="component" value="Unassembled WGS sequence"/>
</dbReference>
<dbReference type="GO" id="GO:0016887">
    <property type="term" value="F:ATP hydrolysis activity"/>
    <property type="evidence" value="ECO:0007669"/>
    <property type="project" value="InterPro"/>
</dbReference>
<dbReference type="OrthoDB" id="9808166at2"/>
<evidence type="ECO:0000256" key="2">
    <source>
        <dbReference type="ARBA" id="ARBA00022840"/>
    </source>
</evidence>
<dbReference type="GO" id="GO:0140664">
    <property type="term" value="F:ATP-dependent DNA damage sensor activity"/>
    <property type="evidence" value="ECO:0007669"/>
    <property type="project" value="InterPro"/>
</dbReference>
<keyword evidence="1" id="KW-0547">Nucleotide-binding</keyword>
<dbReference type="Gene3D" id="3.40.50.300">
    <property type="entry name" value="P-loop containing nucleotide triphosphate hydrolases"/>
    <property type="match status" value="1"/>
</dbReference>
<dbReference type="InterPro" id="IPR005747">
    <property type="entry name" value="MutS2"/>
</dbReference>
<evidence type="ECO:0000259" key="5">
    <source>
        <dbReference type="PROSITE" id="PS00486"/>
    </source>
</evidence>
<dbReference type="PANTHER" id="PTHR48466">
    <property type="entry name" value="OS10G0509000 PROTEIN-RELATED"/>
    <property type="match status" value="1"/>
</dbReference>
<sequence>MEQYTLSTLEYDQIKQDIMTYAVSYAGREMVSSLQPTNQIHVIRRSMQETLEARLILEKGSSIPLPSLDGIEQVMSLLGTGYLFREEDLTAVYTFLHSCTQLRKYMAGKRELAPEISSYAASLRELPAVQSEILRCIRHGRVTDEASRELAKARQRMNSVKDRIQKKIQGIMSRYQTILQESLVSVRNGRYVIPLKKEYYRQVKGSVLDYSTSGQTVFVEPYEISGLQSELELLQGDESREEAKVLSMLSEMVEQGAEDIYMNIKITGTYDFIFARARHAVSIGGQSVQLSEEGQTRLLGAKHPKLLQSMVPLDIEIGRTFKTLIITGPNTGGKTVVLKTLGLLTLMVQSGLLVPVLPGSMFGVYSRVMAVIGDGQSIEQSLSTFSAQIQSLVNMLGAADSRTLLLIDELAAGTDPGEGIALSTAILEELSGKGASVLVTTHFNELKVLAARTPGFENARMEFDPVSLQPLYRLTIGQAGKSYAIEIAEKLGIPGTVLNRSRALLHKQPVREDEERQPVYNDELQESEIQHFEGEEEGGSRDQPAWSTSGTEIGRTDAATGRIEAAADRTEAGAEGMESGTGRTEAETERMEAGTERLDCRTERLEGTPGDPAVHSDLEDEHDAQAEQKPAAARRAFEIGDAVKVTSLGKVGIVCEAQDRYGIVGVMVQKQKMRINHKRLQPYISKEELYPEDYDFDIVFETKENRKKKKVMSKRHVEGMMIIHRPDKGR</sequence>
<evidence type="ECO:0000256" key="1">
    <source>
        <dbReference type="ARBA" id="ARBA00022741"/>
    </source>
</evidence>
<dbReference type="PROSITE" id="PS00486">
    <property type="entry name" value="DNA_MISMATCH_REPAIR_2"/>
    <property type="match status" value="1"/>
</dbReference>
<dbReference type="GO" id="GO:0006298">
    <property type="term" value="P:mismatch repair"/>
    <property type="evidence" value="ECO:0007669"/>
    <property type="project" value="InterPro"/>
</dbReference>
<dbReference type="InterPro" id="IPR036187">
    <property type="entry name" value="DNA_mismatch_repair_MutS_sf"/>
</dbReference>
<dbReference type="GO" id="GO:0045910">
    <property type="term" value="P:negative regulation of DNA recombination"/>
    <property type="evidence" value="ECO:0007669"/>
    <property type="project" value="InterPro"/>
</dbReference>
<feature type="region of interest" description="Disordered" evidence="4">
    <location>
        <begin position="532"/>
        <end position="628"/>
    </location>
</feature>
<accession>A0A433XC12</accession>
<dbReference type="PIRSF" id="PIRSF005814">
    <property type="entry name" value="MutS_YshD"/>
    <property type="match status" value="1"/>
</dbReference>
<dbReference type="InterPro" id="IPR027417">
    <property type="entry name" value="P-loop_NTPase"/>
</dbReference>
<dbReference type="SUPFAM" id="SSF52540">
    <property type="entry name" value="P-loop containing nucleoside triphosphate hydrolases"/>
    <property type="match status" value="1"/>
</dbReference>
<dbReference type="EMBL" id="RZNX01000003">
    <property type="protein sequence ID" value="RUT31564.1"/>
    <property type="molecule type" value="Genomic_DNA"/>
</dbReference>
<dbReference type="SUPFAM" id="SSF48334">
    <property type="entry name" value="DNA repair protein MutS, domain III"/>
    <property type="match status" value="1"/>
</dbReference>
<reference evidence="6 7" key="1">
    <citation type="submission" date="2018-12" db="EMBL/GenBank/DDBJ databases">
        <authorList>
            <person name="Sun L."/>
            <person name="Chen Z."/>
        </authorList>
    </citation>
    <scope>NUCLEOTIDE SEQUENCE [LARGE SCALE GENOMIC DNA]</scope>
    <source>
        <strain evidence="6 7">3-5-3</strain>
    </source>
</reference>
<dbReference type="InterPro" id="IPR000432">
    <property type="entry name" value="DNA_mismatch_repair_MutS_C"/>
</dbReference>
<dbReference type="SMART" id="SM00533">
    <property type="entry name" value="MUTSd"/>
    <property type="match status" value="1"/>
</dbReference>
<keyword evidence="3" id="KW-0238">DNA-binding</keyword>
<dbReference type="GO" id="GO:0030983">
    <property type="term" value="F:mismatched DNA binding"/>
    <property type="evidence" value="ECO:0007669"/>
    <property type="project" value="InterPro"/>
</dbReference>
<dbReference type="GO" id="GO:0004519">
    <property type="term" value="F:endonuclease activity"/>
    <property type="evidence" value="ECO:0007669"/>
    <property type="project" value="InterPro"/>
</dbReference>
<protein>
    <submittedName>
        <fullName evidence="6">DNA mismatch repair protein MutS</fullName>
    </submittedName>
</protein>
<dbReference type="SMART" id="SM00534">
    <property type="entry name" value="MUTSac"/>
    <property type="match status" value="1"/>
</dbReference>
<keyword evidence="7" id="KW-1185">Reference proteome</keyword>
<dbReference type="Pfam" id="PF00488">
    <property type="entry name" value="MutS_V"/>
    <property type="match status" value="1"/>
</dbReference>
<evidence type="ECO:0000256" key="4">
    <source>
        <dbReference type="SAM" id="MobiDB-lite"/>
    </source>
</evidence>
<dbReference type="InterPro" id="IPR007696">
    <property type="entry name" value="DNA_mismatch_repair_MutS_core"/>
</dbReference>
<evidence type="ECO:0000313" key="7">
    <source>
        <dbReference type="Proteomes" id="UP000272464"/>
    </source>
</evidence>
<dbReference type="AlphaFoldDB" id="A0A433XC12"/>
<comment type="caution">
    <text evidence="6">The sequence shown here is derived from an EMBL/GenBank/DDBJ whole genome shotgun (WGS) entry which is preliminary data.</text>
</comment>
<name>A0A433XC12_9BACL</name>
<feature type="domain" description="DNA mismatch repair proteins mutS family" evidence="5">
    <location>
        <begin position="403"/>
        <end position="419"/>
    </location>
</feature>
<dbReference type="GO" id="GO:0005524">
    <property type="term" value="F:ATP binding"/>
    <property type="evidence" value="ECO:0007669"/>
    <property type="project" value="UniProtKB-KW"/>
</dbReference>